<keyword evidence="2" id="KW-1185">Reference proteome</keyword>
<dbReference type="SUPFAM" id="SSF140500">
    <property type="entry name" value="BAS1536-like"/>
    <property type="match status" value="1"/>
</dbReference>
<evidence type="ECO:0000313" key="2">
    <source>
        <dbReference type="Proteomes" id="UP000037267"/>
    </source>
</evidence>
<sequence>MKKGDVKEMKGIIRTKQEELNCLLSGENVDKNEALKLSIELDELIYRYYCLIGE</sequence>
<reference evidence="2" key="1">
    <citation type="submission" date="2015-07" db="EMBL/GenBank/DDBJ databases">
        <title>Draft genome sequence of the purine-degrading Gottschalkia purinilyticum DSM 1384 (formerly Clostridium purinilyticum).</title>
        <authorList>
            <person name="Poehlein A."/>
            <person name="Schiel-Bengelsdorf B."/>
            <person name="Bengelsdorf F.R."/>
            <person name="Daniel R."/>
            <person name="Duerre P."/>
        </authorList>
    </citation>
    <scope>NUCLEOTIDE SEQUENCE [LARGE SCALE GENOMIC DNA]</scope>
    <source>
        <strain evidence="2">DSM 1384</strain>
    </source>
</reference>
<dbReference type="AlphaFoldDB" id="A0A0L0W907"/>
<organism evidence="1 2">
    <name type="scientific">Gottschalkia purinilytica</name>
    <name type="common">Clostridium purinilyticum</name>
    <dbReference type="NCBI Taxonomy" id="1503"/>
    <lineage>
        <taxon>Bacteria</taxon>
        <taxon>Bacillati</taxon>
        <taxon>Bacillota</taxon>
        <taxon>Tissierellia</taxon>
        <taxon>Tissierellales</taxon>
        <taxon>Gottschalkiaceae</taxon>
        <taxon>Gottschalkia</taxon>
    </lineage>
</organism>
<evidence type="ECO:0000313" key="1">
    <source>
        <dbReference type="EMBL" id="KNF07936.1"/>
    </source>
</evidence>
<dbReference type="Gene3D" id="4.10.280.10">
    <property type="entry name" value="Helix-loop-helix DNA-binding domain"/>
    <property type="match status" value="1"/>
</dbReference>
<dbReference type="GO" id="GO:0046983">
    <property type="term" value="F:protein dimerization activity"/>
    <property type="evidence" value="ECO:0007669"/>
    <property type="project" value="InterPro"/>
</dbReference>
<dbReference type="OrthoDB" id="1707852at2"/>
<evidence type="ECO:0008006" key="3">
    <source>
        <dbReference type="Google" id="ProtNLM"/>
    </source>
</evidence>
<proteinExistence type="predicted"/>
<dbReference type="InterPro" id="IPR018540">
    <property type="entry name" value="Spo0E-like"/>
</dbReference>
<dbReference type="InterPro" id="IPR037208">
    <property type="entry name" value="Spo0E-like_sf"/>
</dbReference>
<accession>A0A0L0W907</accession>
<dbReference type="InterPro" id="IPR036638">
    <property type="entry name" value="HLH_DNA-bd_sf"/>
</dbReference>
<dbReference type="RefSeq" id="WP_082154199.1">
    <property type="nucleotide sequence ID" value="NZ_LGSS01000011.1"/>
</dbReference>
<dbReference type="GO" id="GO:0043937">
    <property type="term" value="P:regulation of sporulation"/>
    <property type="evidence" value="ECO:0007669"/>
    <property type="project" value="InterPro"/>
</dbReference>
<comment type="caution">
    <text evidence="1">The sequence shown here is derived from an EMBL/GenBank/DDBJ whole genome shotgun (WGS) entry which is preliminary data.</text>
</comment>
<gene>
    <name evidence="1" type="ORF">CLPU_11c01050</name>
</gene>
<dbReference type="EMBL" id="LGSS01000011">
    <property type="protein sequence ID" value="KNF07936.1"/>
    <property type="molecule type" value="Genomic_DNA"/>
</dbReference>
<name>A0A0L0W907_GOTPU</name>
<dbReference type="PATRIC" id="fig|1503.3.peg.270"/>
<dbReference type="Proteomes" id="UP000037267">
    <property type="component" value="Unassembled WGS sequence"/>
</dbReference>
<protein>
    <recommendedName>
        <fullName evidence="3">Spo0E like sporulation regulatory protein</fullName>
    </recommendedName>
</protein>
<dbReference type="Pfam" id="PF09388">
    <property type="entry name" value="SpoOE-like"/>
    <property type="match status" value="1"/>
</dbReference>